<protein>
    <recommendedName>
        <fullName evidence="1">HTH cro/C1-type domain-containing protein</fullName>
    </recommendedName>
</protein>
<feature type="domain" description="HTH cro/C1-type" evidence="1">
    <location>
        <begin position="15"/>
        <end position="63"/>
    </location>
</feature>
<dbReference type="Proteomes" id="UP001500841">
    <property type="component" value="Unassembled WGS sequence"/>
</dbReference>
<gene>
    <name evidence="2" type="ORF">GCM10022392_10730</name>
</gene>
<keyword evidence="3" id="KW-1185">Reference proteome</keyword>
<accession>A0ABP7WKK0</accession>
<dbReference type="InterPro" id="IPR001387">
    <property type="entry name" value="Cro/C1-type_HTH"/>
</dbReference>
<organism evidence="2 3">
    <name type="scientific">Mucilaginibacter panaciglaebae</name>
    <dbReference type="NCBI Taxonomy" id="502331"/>
    <lineage>
        <taxon>Bacteria</taxon>
        <taxon>Pseudomonadati</taxon>
        <taxon>Bacteroidota</taxon>
        <taxon>Sphingobacteriia</taxon>
        <taxon>Sphingobacteriales</taxon>
        <taxon>Sphingobacteriaceae</taxon>
        <taxon>Mucilaginibacter</taxon>
    </lineage>
</organism>
<reference evidence="3" key="1">
    <citation type="journal article" date="2019" name="Int. J. Syst. Evol. Microbiol.">
        <title>The Global Catalogue of Microorganisms (GCM) 10K type strain sequencing project: providing services to taxonomists for standard genome sequencing and annotation.</title>
        <authorList>
            <consortium name="The Broad Institute Genomics Platform"/>
            <consortium name="The Broad Institute Genome Sequencing Center for Infectious Disease"/>
            <person name="Wu L."/>
            <person name="Ma J."/>
        </authorList>
    </citation>
    <scope>NUCLEOTIDE SEQUENCE [LARGE SCALE GENOMIC DNA]</scope>
    <source>
        <strain evidence="3">JCM 17085</strain>
    </source>
</reference>
<dbReference type="InterPro" id="IPR010982">
    <property type="entry name" value="Lambda_DNA-bd_dom_sf"/>
</dbReference>
<dbReference type="CDD" id="cd00093">
    <property type="entry name" value="HTH_XRE"/>
    <property type="match status" value="1"/>
</dbReference>
<evidence type="ECO:0000313" key="3">
    <source>
        <dbReference type="Proteomes" id="UP001500841"/>
    </source>
</evidence>
<name>A0ABP7WKK0_9SPHI</name>
<dbReference type="RefSeq" id="WP_345101542.1">
    <property type="nucleotide sequence ID" value="NZ_BAABCV010000003.1"/>
</dbReference>
<dbReference type="Gene3D" id="1.10.260.40">
    <property type="entry name" value="lambda repressor-like DNA-binding domains"/>
    <property type="match status" value="1"/>
</dbReference>
<dbReference type="EMBL" id="BAABCV010000003">
    <property type="protein sequence ID" value="GAA4090854.1"/>
    <property type="molecule type" value="Genomic_DNA"/>
</dbReference>
<evidence type="ECO:0000259" key="1">
    <source>
        <dbReference type="PROSITE" id="PS50943"/>
    </source>
</evidence>
<dbReference type="SMART" id="SM00530">
    <property type="entry name" value="HTH_XRE"/>
    <property type="match status" value="1"/>
</dbReference>
<dbReference type="SUPFAM" id="SSF47413">
    <property type="entry name" value="lambda repressor-like DNA-binding domains"/>
    <property type="match status" value="1"/>
</dbReference>
<sequence>MAEPRLNRLSIVLDELKLDQLDLAAILKVSKDTVSRWCRNVNQPKLSDIYNISKIFRIDIYRLIEPTDWKDEKGTSVLEDYLEKKKTEKIAAEKIAQKSRRNKK</sequence>
<comment type="caution">
    <text evidence="2">The sequence shown here is derived from an EMBL/GenBank/DDBJ whole genome shotgun (WGS) entry which is preliminary data.</text>
</comment>
<proteinExistence type="predicted"/>
<dbReference type="Pfam" id="PF01381">
    <property type="entry name" value="HTH_3"/>
    <property type="match status" value="1"/>
</dbReference>
<evidence type="ECO:0000313" key="2">
    <source>
        <dbReference type="EMBL" id="GAA4090854.1"/>
    </source>
</evidence>
<dbReference type="PROSITE" id="PS50943">
    <property type="entry name" value="HTH_CROC1"/>
    <property type="match status" value="1"/>
</dbReference>